<sequence length="104" mass="11200">MYLVLWSQAANREPLLPVGAALTELWQRVAGATVACRCTISFVPSGWAVPRLAESCRSATVTVIGELVCRLLACWPAGDLEDRLARSDWMLPGCLAGSLRVTAI</sequence>
<proteinExistence type="predicted"/>
<evidence type="ECO:0000313" key="1">
    <source>
        <dbReference type="EMBL" id="KAJ1115732.1"/>
    </source>
</evidence>
<reference evidence="1" key="1">
    <citation type="journal article" date="2022" name="bioRxiv">
        <title>Sequencing and chromosome-scale assembly of the giantPleurodeles waltlgenome.</title>
        <authorList>
            <person name="Brown T."/>
            <person name="Elewa A."/>
            <person name="Iarovenko S."/>
            <person name="Subramanian E."/>
            <person name="Araus A.J."/>
            <person name="Petzold A."/>
            <person name="Susuki M."/>
            <person name="Suzuki K.-i.T."/>
            <person name="Hayashi T."/>
            <person name="Toyoda A."/>
            <person name="Oliveira C."/>
            <person name="Osipova E."/>
            <person name="Leigh N.D."/>
            <person name="Simon A."/>
            <person name="Yun M.H."/>
        </authorList>
    </citation>
    <scope>NUCLEOTIDE SEQUENCE</scope>
    <source>
        <strain evidence="1">20211129_DDA</strain>
        <tissue evidence="1">Liver</tissue>
    </source>
</reference>
<evidence type="ECO:0000313" key="2">
    <source>
        <dbReference type="Proteomes" id="UP001066276"/>
    </source>
</evidence>
<name>A0AAV7NKW9_PLEWA</name>
<dbReference type="Proteomes" id="UP001066276">
    <property type="component" value="Chromosome 8"/>
</dbReference>
<organism evidence="1 2">
    <name type="scientific">Pleurodeles waltl</name>
    <name type="common">Iberian ribbed newt</name>
    <dbReference type="NCBI Taxonomy" id="8319"/>
    <lineage>
        <taxon>Eukaryota</taxon>
        <taxon>Metazoa</taxon>
        <taxon>Chordata</taxon>
        <taxon>Craniata</taxon>
        <taxon>Vertebrata</taxon>
        <taxon>Euteleostomi</taxon>
        <taxon>Amphibia</taxon>
        <taxon>Batrachia</taxon>
        <taxon>Caudata</taxon>
        <taxon>Salamandroidea</taxon>
        <taxon>Salamandridae</taxon>
        <taxon>Pleurodelinae</taxon>
        <taxon>Pleurodeles</taxon>
    </lineage>
</organism>
<dbReference type="AlphaFoldDB" id="A0AAV7NKW9"/>
<dbReference type="EMBL" id="JANPWB010000012">
    <property type="protein sequence ID" value="KAJ1115732.1"/>
    <property type="molecule type" value="Genomic_DNA"/>
</dbReference>
<accession>A0AAV7NKW9</accession>
<gene>
    <name evidence="1" type="ORF">NDU88_003954</name>
</gene>
<keyword evidence="2" id="KW-1185">Reference proteome</keyword>
<comment type="caution">
    <text evidence="1">The sequence shown here is derived from an EMBL/GenBank/DDBJ whole genome shotgun (WGS) entry which is preliminary data.</text>
</comment>
<protein>
    <submittedName>
        <fullName evidence="1">Uncharacterized protein</fullName>
    </submittedName>
</protein>